<proteinExistence type="predicted"/>
<dbReference type="Proteomes" id="UP000326582">
    <property type="component" value="Chromosome 1"/>
</dbReference>
<reference evidence="2" key="1">
    <citation type="journal article" date="2019" name="MBio">
        <title>Comparative genomics for the elucidation of multidrug resistance (MDR) in Candida lusitaniae.</title>
        <authorList>
            <person name="Kannan A."/>
            <person name="Asner S.A."/>
            <person name="Trachsel E."/>
            <person name="Kelly S."/>
            <person name="Parker J."/>
            <person name="Sanglard D."/>
        </authorList>
    </citation>
    <scope>NUCLEOTIDE SEQUENCE [LARGE SCALE GENOMIC DNA]</scope>
    <source>
        <strain evidence="2">P1</strain>
    </source>
</reference>
<protein>
    <submittedName>
        <fullName evidence="1">Kinesin CIN8</fullName>
    </submittedName>
</protein>
<evidence type="ECO:0000313" key="1">
    <source>
        <dbReference type="EMBL" id="QFZ25534.1"/>
    </source>
</evidence>
<sequence length="887" mass="97610">MDQSKYTITTAISCTAHINNISSSIMSENIQVIVRCRARSKREVAANSPPVIELPNDVFSAQEPYVGVSTDQPSLLSARSSFPGGKVFKVDQVYGPNADQQLLFENVALPLFDDFVKGLNVTILAYGQTGSGKTYSMCGDLEGEHAGIIPRVLSRLFSVLNGDYMVKLSCVELYKEELRDLVNDELDLAPIKSKLRLVSDTSGPGPSSSTIIHNLSQIHIDSSEMGFNILKKCLTKRRTGSTRVNDLSSRSHAIFTINLYREVKNAAGSSEYRISKMNLVDLAGSEDINKSGAINERAREAGSINQSLLTLGKVINSLSEGKEQKHIPYRESKLTRLLQGSIGGKTKTALIATISPAKINVHETISTLNYASKAKNIRNLPQSSFDSEMILKKVLVSDLSGQISRMTRDLMANKDKENGIRMSVSNYEELNKSVTSLQTDLQEKASEISGLKLKLDAKNSEIEMLHEKVNEMEKSSQSIKSTLESKDKELKLLSSDLTSLQKRYTMQNEQVSRVVQSNVKEVSNALNQIIKTFRTDNNVISLDLESLSSELNVQVARLLEHLTQNADRIEKLLELQSASIAKTLQGCIDFSPMVAEVEKFKVEHKLQELSSFNNSNFESLKSQFEPNSHLHQRIMEQARIELDKNSQVFKQEMLGEITATVESLFKSKITQLQNPIESATRSILDAGHELIGEKKDATNSKIELVSNQLKTETQQLKQEIASLHGRFNNQLTSATAEISTNLKSGFNDAIEEVTRSVVAGANSSVEKTDLRISSVKAAVEKMGVSASKKLESATKNLNEFEDAITTLENSAGGRSNSVLQNASPSKETSILQPPVVSLSPSLRSPSKTLARSPSSNSCATSKRRKPGSPLKENNGSFRSKIPHFSSK</sequence>
<accession>A0ACD0WDC0</accession>
<name>A0ACD0WDC0_CLALS</name>
<dbReference type="EMBL" id="CP038484">
    <property type="protein sequence ID" value="QFZ25534.1"/>
    <property type="molecule type" value="Genomic_DNA"/>
</dbReference>
<keyword evidence="2" id="KW-1185">Reference proteome</keyword>
<evidence type="ECO:0000313" key="2">
    <source>
        <dbReference type="Proteomes" id="UP000326582"/>
    </source>
</evidence>
<gene>
    <name evidence="1" type="ORF">EJF14_10631</name>
</gene>
<organism evidence="1 2">
    <name type="scientific">Clavispora lusitaniae</name>
    <name type="common">Candida lusitaniae</name>
    <dbReference type="NCBI Taxonomy" id="36911"/>
    <lineage>
        <taxon>Eukaryota</taxon>
        <taxon>Fungi</taxon>
        <taxon>Dikarya</taxon>
        <taxon>Ascomycota</taxon>
        <taxon>Saccharomycotina</taxon>
        <taxon>Pichiomycetes</taxon>
        <taxon>Metschnikowiaceae</taxon>
        <taxon>Clavispora</taxon>
    </lineage>
</organism>